<comment type="caution">
    <text evidence="1">The sequence shown here is derived from an EMBL/GenBank/DDBJ whole genome shotgun (WGS) entry which is preliminary data.</text>
</comment>
<sequence>MSKQPPKRLDNASEKKVDQIEVEQQIQATNNASIQLDDEKSTTTVKRNDAIAINYFENDLKEVAPVSKDWLHNLVNQKIRFVNQLVSENAREVMNMMLSKRKGICGS</sequence>
<gene>
    <name evidence="1" type="ORF">CHRIB12_LOCUS18607</name>
</gene>
<accession>A0A916EHU4</accession>
<proteinExistence type="predicted"/>
<reference evidence="1" key="1">
    <citation type="submission" date="2020-05" db="EMBL/GenBank/DDBJ databases">
        <authorList>
            <person name="Rincon C."/>
            <person name="Sanders R I."/>
            <person name="Robbins C."/>
            <person name="Chaturvedi A."/>
        </authorList>
    </citation>
    <scope>NUCLEOTIDE SEQUENCE</scope>
    <source>
        <strain evidence="1">CHB12</strain>
    </source>
</reference>
<name>A0A916EHU4_9GLOM</name>
<dbReference type="Proteomes" id="UP000684084">
    <property type="component" value="Unassembled WGS sequence"/>
</dbReference>
<evidence type="ECO:0000313" key="1">
    <source>
        <dbReference type="EMBL" id="CAB5383922.1"/>
    </source>
</evidence>
<protein>
    <submittedName>
        <fullName evidence="1">Uncharacterized protein</fullName>
    </submittedName>
</protein>
<evidence type="ECO:0000313" key="2">
    <source>
        <dbReference type="Proteomes" id="UP000684084"/>
    </source>
</evidence>
<dbReference type="OrthoDB" id="10292790at2759"/>
<dbReference type="EMBL" id="CAGKOT010000050">
    <property type="protein sequence ID" value="CAB5383922.1"/>
    <property type="molecule type" value="Genomic_DNA"/>
</dbReference>
<organism evidence="1 2">
    <name type="scientific">Rhizophagus irregularis</name>
    <dbReference type="NCBI Taxonomy" id="588596"/>
    <lineage>
        <taxon>Eukaryota</taxon>
        <taxon>Fungi</taxon>
        <taxon>Fungi incertae sedis</taxon>
        <taxon>Mucoromycota</taxon>
        <taxon>Glomeromycotina</taxon>
        <taxon>Glomeromycetes</taxon>
        <taxon>Glomerales</taxon>
        <taxon>Glomeraceae</taxon>
        <taxon>Rhizophagus</taxon>
    </lineage>
</organism>
<dbReference type="AlphaFoldDB" id="A0A916EHU4"/>